<proteinExistence type="predicted"/>
<organism evidence="2">
    <name type="scientific">Candidatus Kentrum sp. LPFa</name>
    <dbReference type="NCBI Taxonomy" id="2126335"/>
    <lineage>
        <taxon>Bacteria</taxon>
        <taxon>Pseudomonadati</taxon>
        <taxon>Pseudomonadota</taxon>
        <taxon>Gammaproteobacteria</taxon>
        <taxon>Candidatus Kentrum</taxon>
    </lineage>
</organism>
<name>A0A450X1S3_9GAMM</name>
<evidence type="ECO:0000313" key="2">
    <source>
        <dbReference type="EMBL" id="VFK23238.1"/>
    </source>
</evidence>
<evidence type="ECO:0000313" key="1">
    <source>
        <dbReference type="EMBL" id="VFK08112.1"/>
    </source>
</evidence>
<dbReference type="EMBL" id="CAADFP010000004">
    <property type="protein sequence ID" value="VFK23238.1"/>
    <property type="molecule type" value="Genomic_DNA"/>
</dbReference>
<dbReference type="EMBL" id="CAADFM010000013">
    <property type="protein sequence ID" value="VFK08112.1"/>
    <property type="molecule type" value="Genomic_DNA"/>
</dbReference>
<sequence length="141" mass="16427">MHENEVVKPSDQVLGTYLFYLAVFKEKVLDFSMLLGHLFPKFRHQLIDSINPILNAFDDQGIIDATRPHVEQALAQREANDNSEGFLHILDVFWFTRRTETLVWVRERIEEMKTEPVVISNISFEKSQYSPDSPSLLSILY</sequence>
<protein>
    <submittedName>
        <fullName evidence="2">Uncharacterized protein</fullName>
    </submittedName>
</protein>
<gene>
    <name evidence="1" type="ORF">BECKLPF1236A_GA0070988_100139</name>
    <name evidence="2" type="ORF">BECKLPF1236C_GA0070990_1000418</name>
</gene>
<reference evidence="2" key="1">
    <citation type="submission" date="2019-02" db="EMBL/GenBank/DDBJ databases">
        <authorList>
            <person name="Gruber-Vodicka R. H."/>
            <person name="Seah K. B. B."/>
        </authorList>
    </citation>
    <scope>NUCLEOTIDE SEQUENCE</scope>
    <source>
        <strain evidence="1">BECK_S312</strain>
        <strain evidence="2">BECK_S426</strain>
    </source>
</reference>
<dbReference type="AlphaFoldDB" id="A0A450X1S3"/>
<accession>A0A450X1S3</accession>